<keyword evidence="8" id="KW-1185">Reference proteome</keyword>
<evidence type="ECO:0000256" key="4">
    <source>
        <dbReference type="ARBA" id="ARBA00022989"/>
    </source>
</evidence>
<evidence type="ECO:0000313" key="8">
    <source>
        <dbReference type="Proteomes" id="UP000035170"/>
    </source>
</evidence>
<dbReference type="GO" id="GO:0005886">
    <property type="term" value="C:plasma membrane"/>
    <property type="evidence" value="ECO:0007669"/>
    <property type="project" value="UniProtKB-SubCell"/>
</dbReference>
<evidence type="ECO:0000256" key="1">
    <source>
        <dbReference type="ARBA" id="ARBA00004651"/>
    </source>
</evidence>
<dbReference type="InterPro" id="IPR003740">
    <property type="entry name" value="YitT"/>
</dbReference>
<reference evidence="7 8" key="1">
    <citation type="submission" date="2015-03" db="EMBL/GenBank/DDBJ databases">
        <title>Genome sequence of Variovorax paradoxus TBEA6.</title>
        <authorList>
            <person name="Poehlein A."/>
            <person name="Schuldes J."/>
            <person name="Wuebbeler J.H."/>
            <person name="Hiessl S."/>
            <person name="Steinbuechel A."/>
            <person name="Daniel R."/>
        </authorList>
    </citation>
    <scope>NUCLEOTIDE SEQUENCE [LARGE SCALE GENOMIC DNA]</scope>
    <source>
        <strain evidence="7 8">TBEA6</strain>
    </source>
</reference>
<proteinExistence type="predicted"/>
<feature type="transmembrane region" description="Helical" evidence="6">
    <location>
        <begin position="113"/>
        <end position="132"/>
    </location>
</feature>
<evidence type="ECO:0000256" key="6">
    <source>
        <dbReference type="SAM" id="Phobius"/>
    </source>
</evidence>
<evidence type="ECO:0000256" key="2">
    <source>
        <dbReference type="ARBA" id="ARBA00022475"/>
    </source>
</evidence>
<keyword evidence="3 6" id="KW-0812">Transmembrane</keyword>
<dbReference type="Proteomes" id="UP000035170">
    <property type="component" value="Unassembled WGS sequence"/>
</dbReference>
<comment type="subcellular location">
    <subcellularLocation>
        <location evidence="1">Cell membrane</location>
        <topology evidence="1">Multi-pass membrane protein</topology>
    </subcellularLocation>
</comment>
<evidence type="ECO:0008006" key="9">
    <source>
        <dbReference type="Google" id="ProtNLM"/>
    </source>
</evidence>
<keyword evidence="4 6" id="KW-1133">Transmembrane helix</keyword>
<dbReference type="Pfam" id="PF02588">
    <property type="entry name" value="YitT_membrane"/>
    <property type="match status" value="1"/>
</dbReference>
<dbReference type="EMBL" id="JZWI01000037">
    <property type="protein sequence ID" value="KLN53151.1"/>
    <property type="molecule type" value="Genomic_DNA"/>
</dbReference>
<evidence type="ECO:0000313" key="7">
    <source>
        <dbReference type="EMBL" id="KLN53151.1"/>
    </source>
</evidence>
<comment type="caution">
    <text evidence="7">The sequence shown here is derived from an EMBL/GenBank/DDBJ whole genome shotgun (WGS) entry which is preliminary data.</text>
</comment>
<accession>A0A0H2LU04</accession>
<protein>
    <recommendedName>
        <fullName evidence="9">YitT family protein</fullName>
    </recommendedName>
</protein>
<dbReference type="AlphaFoldDB" id="A0A0H2LU04"/>
<feature type="transmembrane region" description="Helical" evidence="6">
    <location>
        <begin position="21"/>
        <end position="39"/>
    </location>
</feature>
<dbReference type="PATRIC" id="fig|34073.19.peg.5775"/>
<dbReference type="InterPro" id="IPR051461">
    <property type="entry name" value="UPF0750_membrane"/>
</dbReference>
<name>A0A0H2LU04_VARPD</name>
<dbReference type="PANTHER" id="PTHR33545:SF5">
    <property type="entry name" value="UPF0750 MEMBRANE PROTEIN YITT"/>
    <property type="match status" value="1"/>
</dbReference>
<sequence>MDQNPRARPARPYPVLDDAQGFATAVLLVGLGLAVLRSAHLLTGGLPGLAFVLNYASGWPLGWTLLIVNLPFIAFGWHAFGLRFTWKTMLVVAGLSLSVEGIGRVLSVHSAHPLAAAVAGGLLIGVGLLILFRHGASLGGFGVLALFLQRRYGWRTGAVQMACDAAIVASAFALVEPSRVGYSIVSAVMVNLVLLWNHRPGAQAAQSLSGIKEPPAGHR</sequence>
<evidence type="ECO:0000256" key="5">
    <source>
        <dbReference type="ARBA" id="ARBA00023136"/>
    </source>
</evidence>
<keyword evidence="2" id="KW-1003">Cell membrane</keyword>
<feature type="transmembrane region" description="Helical" evidence="6">
    <location>
        <begin position="59"/>
        <end position="77"/>
    </location>
</feature>
<gene>
    <name evidence="7" type="ORF">VPARA_56320</name>
</gene>
<dbReference type="RefSeq" id="WP_047786893.1">
    <property type="nucleotide sequence ID" value="NZ_JZWI01000037.1"/>
</dbReference>
<dbReference type="PANTHER" id="PTHR33545">
    <property type="entry name" value="UPF0750 MEMBRANE PROTEIN YITT-RELATED"/>
    <property type="match status" value="1"/>
</dbReference>
<evidence type="ECO:0000256" key="3">
    <source>
        <dbReference type="ARBA" id="ARBA00022692"/>
    </source>
</evidence>
<organism evidence="7 8">
    <name type="scientific">Variovorax paradoxus</name>
    <dbReference type="NCBI Taxonomy" id="34073"/>
    <lineage>
        <taxon>Bacteria</taxon>
        <taxon>Pseudomonadati</taxon>
        <taxon>Pseudomonadota</taxon>
        <taxon>Betaproteobacteria</taxon>
        <taxon>Burkholderiales</taxon>
        <taxon>Comamonadaceae</taxon>
        <taxon>Variovorax</taxon>
    </lineage>
</organism>
<keyword evidence="5 6" id="KW-0472">Membrane</keyword>